<keyword evidence="2" id="KW-0812">Transmembrane</keyword>
<name>A0A433MGJ8_9BURK</name>
<feature type="transmembrane region" description="Helical" evidence="2">
    <location>
        <begin position="357"/>
        <end position="376"/>
    </location>
</feature>
<dbReference type="PANTHER" id="PTHR36927:SF1">
    <property type="entry name" value="MDO-LIKE PROTEIN"/>
    <property type="match status" value="1"/>
</dbReference>
<evidence type="ECO:0000256" key="1">
    <source>
        <dbReference type="SAM" id="MobiDB-lite"/>
    </source>
</evidence>
<dbReference type="AlphaFoldDB" id="A0A433MGJ8"/>
<dbReference type="Proteomes" id="UP000281118">
    <property type="component" value="Unassembled WGS sequence"/>
</dbReference>
<keyword evidence="4" id="KW-0808">Transferase</keyword>
<feature type="transmembrane region" description="Helical" evidence="2">
    <location>
        <begin position="102"/>
        <end position="122"/>
    </location>
</feature>
<evidence type="ECO:0000313" key="5">
    <source>
        <dbReference type="Proteomes" id="UP000281118"/>
    </source>
</evidence>
<feature type="transmembrane region" description="Helical" evidence="2">
    <location>
        <begin position="151"/>
        <end position="169"/>
    </location>
</feature>
<evidence type="ECO:0000259" key="3">
    <source>
        <dbReference type="Pfam" id="PF01757"/>
    </source>
</evidence>
<feature type="transmembrane region" description="Helical" evidence="2">
    <location>
        <begin position="329"/>
        <end position="351"/>
    </location>
</feature>
<feature type="domain" description="Acyltransferase 3" evidence="3">
    <location>
        <begin position="14"/>
        <end position="362"/>
    </location>
</feature>
<keyword evidence="2" id="KW-0472">Membrane</keyword>
<dbReference type="Pfam" id="PF01757">
    <property type="entry name" value="Acyl_transf_3"/>
    <property type="match status" value="1"/>
</dbReference>
<feature type="transmembrane region" description="Helical" evidence="2">
    <location>
        <begin position="190"/>
        <end position="209"/>
    </location>
</feature>
<feature type="transmembrane region" description="Helical" evidence="2">
    <location>
        <begin position="221"/>
        <end position="240"/>
    </location>
</feature>
<comment type="caution">
    <text evidence="4">The sequence shown here is derived from an EMBL/GenBank/DDBJ whole genome shotgun (WGS) entry which is preliminary data.</text>
</comment>
<organism evidence="4 5">
    <name type="scientific">Variovorax guangxiensis</name>
    <dbReference type="NCBI Taxonomy" id="1775474"/>
    <lineage>
        <taxon>Bacteria</taxon>
        <taxon>Pseudomonadati</taxon>
        <taxon>Pseudomonadota</taxon>
        <taxon>Betaproteobacteria</taxon>
        <taxon>Burkholderiales</taxon>
        <taxon>Comamonadaceae</taxon>
        <taxon>Variovorax</taxon>
    </lineage>
</organism>
<sequence length="407" mass="45033">MNNAHTTQAPQRLHALDNLRALMMWLGIVLHVAINHLTIDSPLPWRDPKTSPVADLLLLFIHSFRMPVFFVLAGFFVALLAERRGANGMLKNRCLRLALPFAIFWPPLFVATTVLAMVYIHLTVRGVPGIDVALTPARQAGGSPFNTMHLWFLYQLFWLSVLAWAGMRVRRFVPARLREALASGFTGLMARRWGFAVLALPLAFVGMLYPSGIVTESGSFLPPLAEWMQSGLFFVAGWYVHGQQERLLALFAARRKGCAAAGLAFLVATVLLLGASRGGSLHRVPHPEFWIAFAYNATAWLWSMALIGGFVRYLPRQNAVLAYLSQSSYWVYLVHMLGTVGFGVLLFHAPLGAVAKMGLNIAATSLAALASYQLLVRRTPIGRLLNGQRPESRSTRKSTKARVFAAR</sequence>
<feature type="region of interest" description="Disordered" evidence="1">
    <location>
        <begin position="386"/>
        <end position="407"/>
    </location>
</feature>
<dbReference type="RefSeq" id="WP_126021004.1">
    <property type="nucleotide sequence ID" value="NZ_RXFT01000002.1"/>
</dbReference>
<keyword evidence="2" id="KW-1133">Transmembrane helix</keyword>
<gene>
    <name evidence="4" type="ORF">EJP67_07115</name>
</gene>
<dbReference type="EMBL" id="RXFT01000002">
    <property type="protein sequence ID" value="RUR66834.1"/>
    <property type="molecule type" value="Genomic_DNA"/>
</dbReference>
<dbReference type="InterPro" id="IPR002656">
    <property type="entry name" value="Acyl_transf_3_dom"/>
</dbReference>
<feature type="transmembrane region" description="Helical" evidence="2">
    <location>
        <begin position="21"/>
        <end position="39"/>
    </location>
</feature>
<feature type="transmembrane region" description="Helical" evidence="2">
    <location>
        <begin position="260"/>
        <end position="277"/>
    </location>
</feature>
<feature type="transmembrane region" description="Helical" evidence="2">
    <location>
        <begin position="289"/>
        <end position="308"/>
    </location>
</feature>
<feature type="transmembrane region" description="Helical" evidence="2">
    <location>
        <begin position="59"/>
        <end position="81"/>
    </location>
</feature>
<proteinExistence type="predicted"/>
<reference evidence="4 5" key="1">
    <citation type="submission" date="2018-12" db="EMBL/GenBank/DDBJ databases">
        <title>The genome sequences of Variovorax guangxiensis DSM 27352.</title>
        <authorList>
            <person name="Gao J."/>
            <person name="Sun J."/>
        </authorList>
    </citation>
    <scope>NUCLEOTIDE SEQUENCE [LARGE SCALE GENOMIC DNA]</scope>
    <source>
        <strain evidence="4 5">DSM 27352</strain>
    </source>
</reference>
<accession>A0A433MGJ8</accession>
<evidence type="ECO:0000256" key="2">
    <source>
        <dbReference type="SAM" id="Phobius"/>
    </source>
</evidence>
<dbReference type="PANTHER" id="PTHR36927">
    <property type="entry name" value="BLR4337 PROTEIN"/>
    <property type="match status" value="1"/>
</dbReference>
<dbReference type="InterPro" id="IPR050623">
    <property type="entry name" value="Glucan_succinyl_AcylTrfase"/>
</dbReference>
<evidence type="ECO:0000313" key="4">
    <source>
        <dbReference type="EMBL" id="RUR66834.1"/>
    </source>
</evidence>
<dbReference type="OrthoDB" id="5504996at2"/>
<dbReference type="GO" id="GO:0016747">
    <property type="term" value="F:acyltransferase activity, transferring groups other than amino-acyl groups"/>
    <property type="evidence" value="ECO:0007669"/>
    <property type="project" value="InterPro"/>
</dbReference>
<protein>
    <submittedName>
        <fullName evidence="4">Acyltransferase</fullName>
    </submittedName>
</protein>
<keyword evidence="4" id="KW-0012">Acyltransferase</keyword>